<evidence type="ECO:0000256" key="6">
    <source>
        <dbReference type="SAM" id="MobiDB-lite"/>
    </source>
</evidence>
<feature type="compositionally biased region" description="Polar residues" evidence="6">
    <location>
        <begin position="672"/>
        <end position="681"/>
    </location>
</feature>
<dbReference type="GO" id="GO:0003677">
    <property type="term" value="F:DNA binding"/>
    <property type="evidence" value="ECO:0007669"/>
    <property type="project" value="UniProtKB-UniRule"/>
</dbReference>
<dbReference type="InterPro" id="IPR050224">
    <property type="entry name" value="TALE_homeobox"/>
</dbReference>
<keyword evidence="9" id="KW-1185">Reference proteome</keyword>
<evidence type="ECO:0000256" key="5">
    <source>
        <dbReference type="PROSITE-ProRule" id="PRU00108"/>
    </source>
</evidence>
<evidence type="ECO:0000313" key="8">
    <source>
        <dbReference type="EMBL" id="PAV17255.1"/>
    </source>
</evidence>
<dbReference type="OrthoDB" id="10056939at2759"/>
<dbReference type="SMART" id="SM00389">
    <property type="entry name" value="HOX"/>
    <property type="match status" value="1"/>
</dbReference>
<feature type="region of interest" description="Disordered" evidence="6">
    <location>
        <begin position="17"/>
        <end position="54"/>
    </location>
</feature>
<dbReference type="SUPFAM" id="SSF46689">
    <property type="entry name" value="Homeodomain-like"/>
    <property type="match status" value="1"/>
</dbReference>
<evidence type="ECO:0000256" key="3">
    <source>
        <dbReference type="ARBA" id="ARBA00023155"/>
    </source>
</evidence>
<reference evidence="8 9" key="1">
    <citation type="journal article" date="2017" name="Mol. Ecol.">
        <title>Comparative and population genomic landscape of Phellinus noxius: A hypervariable fungus causing root rot in trees.</title>
        <authorList>
            <person name="Chung C.L."/>
            <person name="Lee T.J."/>
            <person name="Akiba M."/>
            <person name="Lee H.H."/>
            <person name="Kuo T.H."/>
            <person name="Liu D."/>
            <person name="Ke H.M."/>
            <person name="Yokoi T."/>
            <person name="Roa M.B."/>
            <person name="Lu M.J."/>
            <person name="Chang Y.Y."/>
            <person name="Ann P.J."/>
            <person name="Tsai J.N."/>
            <person name="Chen C.Y."/>
            <person name="Tzean S.S."/>
            <person name="Ota Y."/>
            <person name="Hattori T."/>
            <person name="Sahashi N."/>
            <person name="Liou R.F."/>
            <person name="Kikuchi T."/>
            <person name="Tsai I.J."/>
        </authorList>
    </citation>
    <scope>NUCLEOTIDE SEQUENCE [LARGE SCALE GENOMIC DNA]</scope>
    <source>
        <strain evidence="8 9">FFPRI411160</strain>
    </source>
</reference>
<feature type="region of interest" description="Disordered" evidence="6">
    <location>
        <begin position="229"/>
        <end position="257"/>
    </location>
</feature>
<dbReference type="Gene3D" id="1.10.10.60">
    <property type="entry name" value="Homeodomain-like"/>
    <property type="match status" value="1"/>
</dbReference>
<proteinExistence type="inferred from homology"/>
<comment type="similarity">
    <text evidence="1">Belongs to the TALE/M-ATYP homeobox family.</text>
</comment>
<feature type="region of interest" description="Disordered" evidence="6">
    <location>
        <begin position="508"/>
        <end position="614"/>
    </location>
</feature>
<name>A0A286UCK0_9AGAM</name>
<dbReference type="PROSITE" id="PS50071">
    <property type="entry name" value="HOMEOBOX_2"/>
    <property type="match status" value="1"/>
</dbReference>
<feature type="DNA-binding region" description="Homeobox" evidence="5">
    <location>
        <begin position="776"/>
        <end position="838"/>
    </location>
</feature>
<feature type="region of interest" description="Disordered" evidence="6">
    <location>
        <begin position="1042"/>
        <end position="1111"/>
    </location>
</feature>
<dbReference type="STRING" id="2282107.A0A286UCK0"/>
<feature type="compositionally biased region" description="Polar residues" evidence="6">
    <location>
        <begin position="339"/>
        <end position="353"/>
    </location>
</feature>
<dbReference type="InterPro" id="IPR001356">
    <property type="entry name" value="HD"/>
</dbReference>
<feature type="compositionally biased region" description="Low complexity" evidence="6">
    <location>
        <begin position="903"/>
        <end position="912"/>
    </location>
</feature>
<feature type="compositionally biased region" description="Low complexity" evidence="6">
    <location>
        <begin position="659"/>
        <end position="671"/>
    </location>
</feature>
<feature type="region of interest" description="Disordered" evidence="6">
    <location>
        <begin position="659"/>
        <end position="743"/>
    </location>
</feature>
<feature type="compositionally biased region" description="Low complexity" evidence="6">
    <location>
        <begin position="564"/>
        <end position="587"/>
    </location>
</feature>
<evidence type="ECO:0000259" key="7">
    <source>
        <dbReference type="PROSITE" id="PS50071"/>
    </source>
</evidence>
<dbReference type="InterPro" id="IPR009057">
    <property type="entry name" value="Homeodomain-like_sf"/>
</dbReference>
<organism evidence="8 9">
    <name type="scientific">Pyrrhoderma noxium</name>
    <dbReference type="NCBI Taxonomy" id="2282107"/>
    <lineage>
        <taxon>Eukaryota</taxon>
        <taxon>Fungi</taxon>
        <taxon>Dikarya</taxon>
        <taxon>Basidiomycota</taxon>
        <taxon>Agaricomycotina</taxon>
        <taxon>Agaricomycetes</taxon>
        <taxon>Hymenochaetales</taxon>
        <taxon>Hymenochaetaceae</taxon>
        <taxon>Pyrrhoderma</taxon>
    </lineage>
</organism>
<accession>A0A286UCK0</accession>
<keyword evidence="2 5" id="KW-0238">DNA-binding</keyword>
<feature type="region of interest" description="Disordered" evidence="6">
    <location>
        <begin position="846"/>
        <end position="921"/>
    </location>
</feature>
<dbReference type="AlphaFoldDB" id="A0A286UCK0"/>
<dbReference type="InParanoid" id="A0A286UCK0"/>
<feature type="compositionally biased region" description="Low complexity" evidence="6">
    <location>
        <begin position="692"/>
        <end position="743"/>
    </location>
</feature>
<dbReference type="CDD" id="cd00086">
    <property type="entry name" value="homeodomain"/>
    <property type="match status" value="1"/>
</dbReference>
<feature type="compositionally biased region" description="Basic residues" evidence="6">
    <location>
        <begin position="186"/>
        <end position="196"/>
    </location>
</feature>
<feature type="compositionally biased region" description="Polar residues" evidence="6">
    <location>
        <begin position="530"/>
        <end position="551"/>
    </location>
</feature>
<evidence type="ECO:0000313" key="9">
    <source>
        <dbReference type="Proteomes" id="UP000217199"/>
    </source>
</evidence>
<feature type="compositionally biased region" description="Low complexity" evidence="6">
    <location>
        <begin position="850"/>
        <end position="888"/>
    </location>
</feature>
<keyword evidence="4 5" id="KW-0539">Nucleus</keyword>
<dbReference type="EMBL" id="NBII01000007">
    <property type="protein sequence ID" value="PAV17255.1"/>
    <property type="molecule type" value="Genomic_DNA"/>
</dbReference>
<feature type="region of interest" description="Disordered" evidence="6">
    <location>
        <begin position="158"/>
        <end position="207"/>
    </location>
</feature>
<evidence type="ECO:0000256" key="2">
    <source>
        <dbReference type="ARBA" id="ARBA00023125"/>
    </source>
</evidence>
<gene>
    <name evidence="8" type="ORF">PNOK_0731900</name>
</gene>
<dbReference type="GO" id="GO:0006355">
    <property type="term" value="P:regulation of DNA-templated transcription"/>
    <property type="evidence" value="ECO:0007669"/>
    <property type="project" value="InterPro"/>
</dbReference>
<feature type="compositionally biased region" description="Low complexity" evidence="6">
    <location>
        <begin position="396"/>
        <end position="424"/>
    </location>
</feature>
<keyword evidence="3 5" id="KW-0371">Homeobox</keyword>
<sequence>MMEQCIDFYTSRYVKHHDNNNTKDKGTRNLKAKEQKVQKRKKEKEQGSKILKGSRDLGTEEHILNLVLLSAEHSSPGAPEAFSSLFLLFGSAETRISSIASAGSSKQVGIWDCPSLGMLSIEEQGNSIGFSMPFTRHNDYDITQLQLRYQHQKIDIPASGSVNDVDNDGMNHAHTLSSTHTIPQSHHTHAHSHLPLHPHPQEQQQNRGLPSLETDLDLRYSENLRPNLVDRLSGSVPEGRENNTVDGDENDLGMSMDELSNPEYTARRASTTSTMSASAATSHSALSSGLSVPSSSLKRGVSPEDYDYDYDYPASEYSSNSVIRAESPRSAKRARPTLNLGSSGSQIPVSSRPVSAGGPGCPSIGSEANRVHHAPLFSYTPDELELGRDDINLGESASAPPTSHGPGSSSGSTSSSNSALSTGPYFGQTQSADYSGSGFSFSPAEHLSSPLNLNDVRRGSLPSLYSTSLATRGMNTSTLGLAPGLLSQRSTSSSGSVGSSNYAYGNGSGYEGSPQSDGGLSAYQFPPIRSSENNPSNAGSGHGSTPSSGATPTGAMGSPFPMNSLSQTTPTSGLSSTPSSSFPQTPLDITQRPTGDQQKGYRDSCSNKGQQEEMKEIDRFERDYLNLDVNVTDRSGNSNGSNGAWGNNVSISEINRSSSTVSNASASSGSTYNFDRGNNSAMGGLPRISGHSQPAVASSASPSSSHDQPQPAAPTPQTRQQQQQRRQQTSPRSPSRSSTLSPNAAAAAAAAAASLNVSPAAAVSAAQVAAQVAARPARRRGKLPKPTTDFLKDWLHRHSDHPYPSEEEKKQLCLATGLSMSQVSNWMINARRRILAPAQRVQSNLTTTEPSAYSSNSHSLSLSHTSMSYHSSHASSPYSHPHAAHSSLNQHSHGHSIGPTRTPSLSYPSSHPYGGGSGNLSGVGSGFSPSGSIGGLSGVAGMSGLQAPSTGANGLGMNGMGYPTQVRSVQSSTALYQQQYRQSMGIGASSLSPNGGMNLGEMGIGGGMGYNVNSRRASMPTLHHSHHTSSSMIPTTFSVSPTNNYSHHPTSAVVPSSSIPPGGMGSGLQLYQPHSSGGRGLGQYTPPQPSRGYVFPDPPSDNGNGPSIGGA</sequence>
<feature type="region of interest" description="Disordered" evidence="6">
    <location>
        <begin position="392"/>
        <end position="427"/>
    </location>
</feature>
<evidence type="ECO:0000256" key="1">
    <source>
        <dbReference type="ARBA" id="ARBA00005800"/>
    </source>
</evidence>
<dbReference type="Proteomes" id="UP000217199">
    <property type="component" value="Unassembled WGS sequence"/>
</dbReference>
<comment type="caution">
    <text evidence="8">The sequence shown here is derived from an EMBL/GenBank/DDBJ whole genome shotgun (WGS) entry which is preliminary data.</text>
</comment>
<dbReference type="Pfam" id="PF05920">
    <property type="entry name" value="Homeobox_KN"/>
    <property type="match status" value="1"/>
</dbReference>
<evidence type="ECO:0000256" key="4">
    <source>
        <dbReference type="ARBA" id="ARBA00023242"/>
    </source>
</evidence>
<feature type="region of interest" description="Disordered" evidence="6">
    <location>
        <begin position="312"/>
        <end position="368"/>
    </location>
</feature>
<dbReference type="GO" id="GO:0005634">
    <property type="term" value="C:nucleus"/>
    <property type="evidence" value="ECO:0007669"/>
    <property type="project" value="UniProtKB-SubCell"/>
</dbReference>
<dbReference type="InterPro" id="IPR008422">
    <property type="entry name" value="KN_HD"/>
</dbReference>
<comment type="subcellular location">
    <subcellularLocation>
        <location evidence="5">Nucleus</location>
    </subcellularLocation>
</comment>
<feature type="domain" description="Homeobox" evidence="7">
    <location>
        <begin position="774"/>
        <end position="837"/>
    </location>
</feature>
<dbReference type="PANTHER" id="PTHR11850">
    <property type="entry name" value="HOMEOBOX PROTEIN TRANSCRIPTION FACTORS"/>
    <property type="match status" value="1"/>
</dbReference>
<protein>
    <submittedName>
        <fullName evidence="8">Homeobox transcription</fullName>
    </submittedName>
</protein>